<dbReference type="Proteomes" id="UP000070255">
    <property type="component" value="Unassembled WGS sequence"/>
</dbReference>
<feature type="region of interest" description="Disordered" evidence="1">
    <location>
        <begin position="48"/>
        <end position="77"/>
    </location>
</feature>
<proteinExistence type="predicted"/>
<organism evidence="2 3">
    <name type="scientific">Burkholderia savannae</name>
    <dbReference type="NCBI Taxonomy" id="1637837"/>
    <lineage>
        <taxon>Bacteria</taxon>
        <taxon>Pseudomonadati</taxon>
        <taxon>Pseudomonadota</taxon>
        <taxon>Betaproteobacteria</taxon>
        <taxon>Burkholderiales</taxon>
        <taxon>Burkholderiaceae</taxon>
        <taxon>Burkholderia</taxon>
        <taxon>pseudomallei group</taxon>
    </lineage>
</organism>
<dbReference type="EMBL" id="LNJQ01000004">
    <property type="protein sequence ID" value="KWZ38830.1"/>
    <property type="molecule type" value="Genomic_DNA"/>
</dbReference>
<reference evidence="2 3" key="1">
    <citation type="submission" date="2015-11" db="EMBL/GenBank/DDBJ databases">
        <authorList>
            <person name="Sahl J."/>
            <person name="Wagner D."/>
            <person name="Keim P."/>
        </authorList>
    </citation>
    <scope>NUCLEOTIDE SEQUENCE [LARGE SCALE GENOMIC DNA]</scope>
    <source>
        <strain evidence="2 3">BDU18</strain>
    </source>
</reference>
<evidence type="ECO:0000256" key="1">
    <source>
        <dbReference type="SAM" id="MobiDB-lite"/>
    </source>
</evidence>
<evidence type="ECO:0000313" key="3">
    <source>
        <dbReference type="Proteomes" id="UP000070255"/>
    </source>
</evidence>
<evidence type="ECO:0000313" key="2">
    <source>
        <dbReference type="EMBL" id="KWZ38830.1"/>
    </source>
</evidence>
<gene>
    <name evidence="2" type="ORF">WS72_28970</name>
</gene>
<name>A0ABR5T6M4_9BURK</name>
<comment type="caution">
    <text evidence="2">The sequence shown here is derived from an EMBL/GenBank/DDBJ whole genome shotgun (WGS) entry which is preliminary data.</text>
</comment>
<accession>A0ABR5T6M4</accession>
<protein>
    <submittedName>
        <fullName evidence="2">Uncharacterized protein</fullName>
    </submittedName>
</protein>
<keyword evidence="3" id="KW-1185">Reference proteome</keyword>
<sequence>MPSHAAARRRHRKRFKAPKLREQVMNEQLPIAGMFVIQNFAHSAQSGSPEFERAISHTTQKKRRPSDEIIKQNNILD</sequence>